<reference evidence="2" key="1">
    <citation type="submission" date="2021-02" db="EMBL/GenBank/DDBJ databases">
        <authorList>
            <person name="Dougan E. K."/>
            <person name="Rhodes N."/>
            <person name="Thang M."/>
            <person name="Chan C."/>
        </authorList>
    </citation>
    <scope>NUCLEOTIDE SEQUENCE</scope>
</reference>
<feature type="coiled-coil region" evidence="1">
    <location>
        <begin position="567"/>
        <end position="682"/>
    </location>
</feature>
<dbReference type="SUPFAM" id="SSF50985">
    <property type="entry name" value="RCC1/BLIP-II"/>
    <property type="match status" value="1"/>
</dbReference>
<dbReference type="PANTHER" id="PTHR45982">
    <property type="entry name" value="REGULATOR OF CHROMOSOME CONDENSATION"/>
    <property type="match status" value="1"/>
</dbReference>
<protein>
    <submittedName>
        <fullName evidence="2">HERC2 protein</fullName>
    </submittedName>
</protein>
<dbReference type="InterPro" id="IPR051553">
    <property type="entry name" value="Ran_GTPase-activating"/>
</dbReference>
<name>A0A812R0K1_9DINO</name>
<evidence type="ECO:0000256" key="1">
    <source>
        <dbReference type="SAM" id="Coils"/>
    </source>
</evidence>
<evidence type="ECO:0000313" key="3">
    <source>
        <dbReference type="Proteomes" id="UP000604046"/>
    </source>
</evidence>
<dbReference type="CDD" id="cd17039">
    <property type="entry name" value="Ubl_ubiquitin_like"/>
    <property type="match status" value="1"/>
</dbReference>
<keyword evidence="3" id="KW-1185">Reference proteome</keyword>
<evidence type="ECO:0000313" key="2">
    <source>
        <dbReference type="EMBL" id="CAE7412507.1"/>
    </source>
</evidence>
<keyword evidence="1" id="KW-0175">Coiled coil</keyword>
<sequence>MDPSGISDAHGHLTLHVSLPSGRCETLSLPREGTVRDLKRAAQGALKQLFLRPVGPDGHLLDPTDSLEAAGLRDGDHLMAIARQPKVAATSKAFALWCLGESKMVTWGAADAGGDSGEVKGHLRSIQEVQGTERAFAAIVEDGRVVTWGSPEHGGDSSRVREKLQNVRQICATGSAFAAILADGGVVTWGAPDAGGDSTNVRDQLRNVQQIASTKRAFAAILPGGSVVTWGDPHFGGDGSEVAEPLANVQRICGSEAAFAALLEGGAVVTWGEYRGGVNSTSGVRDQLRQVQELYATERAFAAILEGGRLVTWGPEEYGGRVRSKVCGELLNVQQMATTGAAFAALLADGTVEAWGNSHAGGDCSGVRHQLQNVQQVCATKFAFAAVTEDGPLVTWGPRIFGGDISRAGREPPPKVAQIFATDGAFTALGEGDVMAWGHPSEGGDISKVWDEIHEYSMEQKRTASLDEELAESAAETRGVAEELMACRNELRLVSEEADLEQRNLRVALKAQLLECEEHCTRLACDRQQQESVAAWLQDSWRRCELGPALDQVKTLRKVMDDDQLRVEALQMQNHELVLEVAEQRAALSFGSTEVAFARAEVTAWKRESDELTAKVEKQERRVLQEEAAREEARFLEDSAAKEEAPPPAIQADQAQSLAKELQELRSEAALLRSSLTAARIETQPAPLSAIVSAAEETLQHPPLPLSDEVPPRAVLPVASSVEALHFLPRLLADQAALPLPCRQDFDMDKE</sequence>
<accession>A0A812R0K1</accession>
<organism evidence="2 3">
    <name type="scientific">Symbiodinium natans</name>
    <dbReference type="NCBI Taxonomy" id="878477"/>
    <lineage>
        <taxon>Eukaryota</taxon>
        <taxon>Sar</taxon>
        <taxon>Alveolata</taxon>
        <taxon>Dinophyceae</taxon>
        <taxon>Suessiales</taxon>
        <taxon>Symbiodiniaceae</taxon>
        <taxon>Symbiodinium</taxon>
    </lineage>
</organism>
<dbReference type="EMBL" id="CAJNDS010002289">
    <property type="protein sequence ID" value="CAE7412507.1"/>
    <property type="molecule type" value="Genomic_DNA"/>
</dbReference>
<gene>
    <name evidence="2" type="primary">HERC2</name>
    <name evidence="2" type="ORF">SNAT2548_LOCUS22435</name>
</gene>
<dbReference type="OrthoDB" id="5370059at2759"/>
<dbReference type="PANTHER" id="PTHR45982:SF1">
    <property type="entry name" value="REGULATOR OF CHROMOSOME CONDENSATION"/>
    <property type="match status" value="1"/>
</dbReference>
<dbReference type="AlphaFoldDB" id="A0A812R0K1"/>
<dbReference type="Proteomes" id="UP000604046">
    <property type="component" value="Unassembled WGS sequence"/>
</dbReference>
<proteinExistence type="predicted"/>
<comment type="caution">
    <text evidence="2">The sequence shown here is derived from an EMBL/GenBank/DDBJ whole genome shotgun (WGS) entry which is preliminary data.</text>
</comment>
<dbReference type="InterPro" id="IPR009091">
    <property type="entry name" value="RCC1/BLIP-II"/>
</dbReference>
<dbReference type="Gene3D" id="2.130.10.30">
    <property type="entry name" value="Regulator of chromosome condensation 1/beta-lactamase-inhibitor protein II"/>
    <property type="match status" value="2"/>
</dbReference>